<feature type="region of interest" description="Disordered" evidence="1">
    <location>
        <begin position="110"/>
        <end position="242"/>
    </location>
</feature>
<organism evidence="2 3">
    <name type="scientific">Leishmania braziliensis MHOM/BR/75/M2904</name>
    <dbReference type="NCBI Taxonomy" id="420245"/>
    <lineage>
        <taxon>Eukaryota</taxon>
        <taxon>Discoba</taxon>
        <taxon>Euglenozoa</taxon>
        <taxon>Kinetoplastea</taxon>
        <taxon>Metakinetoplastina</taxon>
        <taxon>Trypanosomatida</taxon>
        <taxon>Trypanosomatidae</taxon>
        <taxon>Leishmaniinae</taxon>
        <taxon>Leishmania</taxon>
        <taxon>Leishmania braziliensis species complex</taxon>
    </lineage>
</organism>
<evidence type="ECO:0000313" key="3">
    <source>
        <dbReference type="Proteomes" id="UP000319462"/>
    </source>
</evidence>
<evidence type="ECO:0000313" key="2">
    <source>
        <dbReference type="EMBL" id="SYZ70512.1"/>
    </source>
</evidence>
<dbReference type="EMBL" id="LS997634">
    <property type="protein sequence ID" value="SYZ70512.1"/>
    <property type="molecule type" value="Genomic_DNA"/>
</dbReference>
<reference evidence="2 3" key="1">
    <citation type="submission" date="2018-09" db="EMBL/GenBank/DDBJ databases">
        <authorList>
            <person name="Peiro R."/>
            <person name="Begona"/>
            <person name="Cbmso G."/>
            <person name="Lopez M."/>
            <person name="Gonzalez S."/>
        </authorList>
    </citation>
    <scope>NUCLEOTIDE SEQUENCE [LARGE SCALE GENOMIC DNA]</scope>
</reference>
<name>A0A3P3ZJQ0_LEIBR</name>
<protein>
    <submittedName>
        <fullName evidence="2">Hypothetical_protein</fullName>
    </submittedName>
</protein>
<feature type="compositionally biased region" description="Low complexity" evidence="1">
    <location>
        <begin position="160"/>
        <end position="173"/>
    </location>
</feature>
<gene>
    <name evidence="2" type="ORF">LBRM2904_35.7040</name>
</gene>
<dbReference type="Proteomes" id="UP000319462">
    <property type="component" value="Chromosome 35"/>
</dbReference>
<evidence type="ECO:0000256" key="1">
    <source>
        <dbReference type="SAM" id="MobiDB-lite"/>
    </source>
</evidence>
<sequence>MQRCKCGVSSTTSGAATHHSLLEMFLRERLENWDREAAEAIVAWGRVGGMCSSEYQSQLRKAQATLRETHKEEKRREASVFQARDGFRTDRYRRLRDRLATEFWTHTQVKLDATPQQRDRQLRTQAQPQANGQTPVSRSPTPQLTPPSCSRQLRRALKDSSTSASSQLTTARAYHMSPTPALRTSPPCSSRGASGGDVAQRGAPRAHKSEAEASNGVESERHTKLTVPLNEHDNVALPGAGSDGSSRLILSAAGEREVSAAASTPAETPPKIDSFLSETFVVRRLSTHGHLSPSLVEFKHTVQRSHIMLDSSRPVAPPPPQPAHQIGHRWPAAASDAAREDSAGDKGSTPPSVSPADPSLPYPSRAKPPESHRRRSARERCVNSSARTERSRGEPDADAQEGTASALSHIISFKRGSHADDLCSVSSAESYLDHGDHDGR</sequence>
<proteinExistence type="predicted"/>
<dbReference type="AlphaFoldDB" id="A0A3P3ZJQ0"/>
<feature type="compositionally biased region" description="Polar residues" evidence="1">
    <location>
        <begin position="123"/>
        <end position="151"/>
    </location>
</feature>
<dbReference type="KEGG" id="lbz:LBRM_35_6800"/>
<accession>A0A3P3ZJQ0</accession>
<feature type="region of interest" description="Disordered" evidence="1">
    <location>
        <begin position="310"/>
        <end position="404"/>
    </location>
</feature>
<dbReference type="RefSeq" id="XP_001569292.1">
    <property type="nucleotide sequence ID" value="XM_001569242.1"/>
</dbReference>
<dbReference type="VEuPathDB" id="TriTrypDB:LbrM.35.6800"/>